<dbReference type="KEGG" id="kcm:ABWK59_33835"/>
<dbReference type="EMBL" id="CP159872">
    <property type="protein sequence ID" value="XCM83552.1"/>
    <property type="molecule type" value="Genomic_DNA"/>
</dbReference>
<sequence>MSDKHPHDETPTERLLREALNARASQVTAQSLKPSAPPSTRIRRLKPVYAVTVPLFGLAAGVAGFLTLHSAPDATRKDDGPAATASASPTAGIPLPVETTPTESPGPTASSTTASPQDFQDGVIKATVEGLGKGTKMAAGGDPVTFSVTYTNTAEVRFDVVAPVVSEQPQDNGWCNDPAAQSTLQRDTGGGWKDLVKPDTDPSWAEHSRESSFALEPGASHTVRYRIRPAATHTVGPAALTVSAYGLADRRAYRLGTVQAEATVVDDARPTAALVSGPSEFVAGRTTTELELEVRNPTGASMPSAAPVVTVRDESPMPGGGGRLRAIRVTAEARTADGQWRKLTTSDSACGRVVVDTSSLRSALAPGASGRFTLRLGYLMDPRDSSGQWVLGLGANAGGHASEVAEVRPKMTFAMFNWTPPASPSATASPSPSATQGPAQGAVQGAAPGTTAGQ</sequence>
<keyword evidence="2" id="KW-1133">Transmembrane helix</keyword>
<feature type="region of interest" description="Disordered" evidence="1">
    <location>
        <begin position="76"/>
        <end position="120"/>
    </location>
</feature>
<reference evidence="3" key="1">
    <citation type="submission" date="2024-06" db="EMBL/GenBank/DDBJ databases">
        <title>The genome sequences of Kitasatospora sp. strain HUAS MG31.</title>
        <authorList>
            <person name="Mo P."/>
        </authorList>
    </citation>
    <scope>NUCLEOTIDE SEQUENCE</scope>
    <source>
        <strain evidence="3">HUAS MG31</strain>
    </source>
</reference>
<dbReference type="RefSeq" id="WP_354644488.1">
    <property type="nucleotide sequence ID" value="NZ_CP159872.1"/>
</dbReference>
<feature type="compositionally biased region" description="Low complexity" evidence="1">
    <location>
        <begin position="424"/>
        <end position="454"/>
    </location>
</feature>
<keyword evidence="2" id="KW-0812">Transmembrane</keyword>
<evidence type="ECO:0000313" key="3">
    <source>
        <dbReference type="EMBL" id="XCM83552.1"/>
    </source>
</evidence>
<keyword evidence="2" id="KW-0472">Membrane</keyword>
<name>A0AAU8K6A6_9ACTN</name>
<evidence type="ECO:0000256" key="2">
    <source>
        <dbReference type="SAM" id="Phobius"/>
    </source>
</evidence>
<gene>
    <name evidence="3" type="ORF">ABWK59_33835</name>
</gene>
<accession>A0AAU8K6A6</accession>
<feature type="compositionally biased region" description="Low complexity" evidence="1">
    <location>
        <begin position="81"/>
        <end position="116"/>
    </location>
</feature>
<proteinExistence type="predicted"/>
<feature type="region of interest" description="Disordered" evidence="1">
    <location>
        <begin position="421"/>
        <end position="454"/>
    </location>
</feature>
<protein>
    <recommendedName>
        <fullName evidence="4">DUF11 domain-containing protein</fullName>
    </recommendedName>
</protein>
<evidence type="ECO:0008006" key="4">
    <source>
        <dbReference type="Google" id="ProtNLM"/>
    </source>
</evidence>
<evidence type="ECO:0000256" key="1">
    <source>
        <dbReference type="SAM" id="MobiDB-lite"/>
    </source>
</evidence>
<dbReference type="AlphaFoldDB" id="A0AAU8K6A6"/>
<organism evidence="3">
    <name type="scientific">Kitasatospora camelliae</name>
    <dbReference type="NCBI Taxonomy" id="3156397"/>
    <lineage>
        <taxon>Bacteria</taxon>
        <taxon>Bacillati</taxon>
        <taxon>Actinomycetota</taxon>
        <taxon>Actinomycetes</taxon>
        <taxon>Kitasatosporales</taxon>
        <taxon>Streptomycetaceae</taxon>
        <taxon>Kitasatospora</taxon>
    </lineage>
</organism>
<feature type="transmembrane region" description="Helical" evidence="2">
    <location>
        <begin position="48"/>
        <end position="68"/>
    </location>
</feature>